<dbReference type="EMBL" id="ML996191">
    <property type="protein sequence ID" value="KAF2731660.1"/>
    <property type="molecule type" value="Genomic_DNA"/>
</dbReference>
<keyword evidence="2" id="KW-0732">Signal</keyword>
<name>A0A9P4QSI2_9PLEO</name>
<dbReference type="PANTHER" id="PTHR36195:SF4">
    <property type="entry name" value="DOMAIN PROTEIN, PUTATIVE (AFU_ORTHOLOGUE AFUA_5G01990)-RELATED"/>
    <property type="match status" value="1"/>
</dbReference>
<feature type="chain" id="PRO_5040226008" evidence="2">
    <location>
        <begin position="19"/>
        <end position="294"/>
    </location>
</feature>
<dbReference type="AlphaFoldDB" id="A0A9P4QSI2"/>
<dbReference type="Pfam" id="PF04681">
    <property type="entry name" value="Bys1"/>
    <property type="match status" value="1"/>
</dbReference>
<evidence type="ECO:0000313" key="3">
    <source>
        <dbReference type="EMBL" id="KAF2731660.1"/>
    </source>
</evidence>
<sequence>MHLTNLASVAALVASVSAFASDPHVFNYNSTCDESAPKVRVFNRCPHKVFLWSVLKGQGCPSDDAVELGTGEFYQENFRDPSGAAGVSIKIAKESKCKDIDVTQLEYFIDSDPTYGANYLDVSFVDCPGEDCPGRDGYFLQSGNHDGMYTANAVNEICPKLSCDSVSECAKCSYILPDDRQTKSCNAKADLDFYMCGGYAPGDEPASPPSQQPSEQPSYVAPSSSSQPETSAAPEPSSSSAAYEEVAAAEVTPPPAPSAPKEPKIWTEVVYVTQVEYVNAKRHAHGHRHQHFRA</sequence>
<reference evidence="3" key="1">
    <citation type="journal article" date="2020" name="Stud. Mycol.">
        <title>101 Dothideomycetes genomes: a test case for predicting lifestyles and emergence of pathogens.</title>
        <authorList>
            <person name="Haridas S."/>
            <person name="Albert R."/>
            <person name="Binder M."/>
            <person name="Bloem J."/>
            <person name="Labutti K."/>
            <person name="Salamov A."/>
            <person name="Andreopoulos B."/>
            <person name="Baker S."/>
            <person name="Barry K."/>
            <person name="Bills G."/>
            <person name="Bluhm B."/>
            <person name="Cannon C."/>
            <person name="Castanera R."/>
            <person name="Culley D."/>
            <person name="Daum C."/>
            <person name="Ezra D."/>
            <person name="Gonzalez J."/>
            <person name="Henrissat B."/>
            <person name="Kuo A."/>
            <person name="Liang C."/>
            <person name="Lipzen A."/>
            <person name="Lutzoni F."/>
            <person name="Magnuson J."/>
            <person name="Mondo S."/>
            <person name="Nolan M."/>
            <person name="Ohm R."/>
            <person name="Pangilinan J."/>
            <person name="Park H.-J."/>
            <person name="Ramirez L."/>
            <person name="Alfaro M."/>
            <person name="Sun H."/>
            <person name="Tritt A."/>
            <person name="Yoshinaga Y."/>
            <person name="Zwiers L.-H."/>
            <person name="Turgeon B."/>
            <person name="Goodwin S."/>
            <person name="Spatafora J."/>
            <person name="Crous P."/>
            <person name="Grigoriev I."/>
        </authorList>
    </citation>
    <scope>NUCLEOTIDE SEQUENCE</scope>
    <source>
        <strain evidence="3">CBS 125425</strain>
    </source>
</reference>
<dbReference type="InterPro" id="IPR037176">
    <property type="entry name" value="Osmotin/thaumatin-like_sf"/>
</dbReference>
<comment type="caution">
    <text evidence="3">The sequence shown here is derived from an EMBL/GenBank/DDBJ whole genome shotgun (WGS) entry which is preliminary data.</text>
</comment>
<protein>
    <submittedName>
        <fullName evidence="3">Uncharacterized protein</fullName>
    </submittedName>
</protein>
<evidence type="ECO:0000313" key="4">
    <source>
        <dbReference type="Proteomes" id="UP000799444"/>
    </source>
</evidence>
<gene>
    <name evidence="3" type="ORF">EJ04DRAFT_364104</name>
</gene>
<dbReference type="PANTHER" id="PTHR36195">
    <property type="entry name" value="DOMAIN PROTEIN, PUTATIVE (AFU_ORTHOLOGUE AFUA_5G01990)-RELATED-RELATED"/>
    <property type="match status" value="1"/>
</dbReference>
<feature type="region of interest" description="Disordered" evidence="1">
    <location>
        <begin position="202"/>
        <end position="264"/>
    </location>
</feature>
<evidence type="ECO:0000256" key="1">
    <source>
        <dbReference type="SAM" id="MobiDB-lite"/>
    </source>
</evidence>
<feature type="compositionally biased region" description="Low complexity" evidence="1">
    <location>
        <begin position="212"/>
        <end position="251"/>
    </location>
</feature>
<proteinExistence type="predicted"/>
<feature type="signal peptide" evidence="2">
    <location>
        <begin position="1"/>
        <end position="18"/>
    </location>
</feature>
<dbReference type="Proteomes" id="UP000799444">
    <property type="component" value="Unassembled WGS sequence"/>
</dbReference>
<accession>A0A9P4QSI2</accession>
<dbReference type="InterPro" id="IPR006771">
    <property type="entry name" value="CetA-like"/>
</dbReference>
<dbReference type="OrthoDB" id="5144514at2759"/>
<keyword evidence="4" id="KW-1185">Reference proteome</keyword>
<organism evidence="3 4">
    <name type="scientific">Polyplosphaeria fusca</name>
    <dbReference type="NCBI Taxonomy" id="682080"/>
    <lineage>
        <taxon>Eukaryota</taxon>
        <taxon>Fungi</taxon>
        <taxon>Dikarya</taxon>
        <taxon>Ascomycota</taxon>
        <taxon>Pezizomycotina</taxon>
        <taxon>Dothideomycetes</taxon>
        <taxon>Pleosporomycetidae</taxon>
        <taxon>Pleosporales</taxon>
        <taxon>Tetraplosphaeriaceae</taxon>
        <taxon>Polyplosphaeria</taxon>
    </lineage>
</organism>
<dbReference type="SUPFAM" id="SSF49870">
    <property type="entry name" value="Osmotin, thaumatin-like protein"/>
    <property type="match status" value="1"/>
</dbReference>
<evidence type="ECO:0000256" key="2">
    <source>
        <dbReference type="SAM" id="SignalP"/>
    </source>
</evidence>